<comment type="caution">
    <text evidence="2">The sequence shown here is derived from an EMBL/GenBank/DDBJ whole genome shotgun (WGS) entry which is preliminary data.</text>
</comment>
<dbReference type="InterPro" id="IPR027417">
    <property type="entry name" value="P-loop_NTPase"/>
</dbReference>
<dbReference type="Pfam" id="PF07728">
    <property type="entry name" value="AAA_5"/>
    <property type="match status" value="1"/>
</dbReference>
<organism evidence="2 3">
    <name type="scientific">Sabulicella glaciei</name>
    <dbReference type="NCBI Taxonomy" id="2984948"/>
    <lineage>
        <taxon>Bacteria</taxon>
        <taxon>Pseudomonadati</taxon>
        <taxon>Pseudomonadota</taxon>
        <taxon>Alphaproteobacteria</taxon>
        <taxon>Acetobacterales</taxon>
        <taxon>Acetobacteraceae</taxon>
        <taxon>Sabulicella</taxon>
    </lineage>
</organism>
<dbReference type="EMBL" id="JAPFQI010000002">
    <property type="protein sequence ID" value="MCW8085125.1"/>
    <property type="molecule type" value="Genomic_DNA"/>
</dbReference>
<dbReference type="CDD" id="cd00009">
    <property type="entry name" value="AAA"/>
    <property type="match status" value="1"/>
</dbReference>
<dbReference type="SMART" id="SM00382">
    <property type="entry name" value="AAA"/>
    <property type="match status" value="1"/>
</dbReference>
<dbReference type="RefSeq" id="WP_301588970.1">
    <property type="nucleotide sequence ID" value="NZ_JAPFQI010000002.1"/>
</dbReference>
<dbReference type="InterPro" id="IPR050764">
    <property type="entry name" value="CbbQ/NirQ/NorQ/GpvN"/>
</dbReference>
<name>A0ABT3NSI9_9PROT</name>
<evidence type="ECO:0000313" key="3">
    <source>
        <dbReference type="Proteomes" id="UP001526430"/>
    </source>
</evidence>
<evidence type="ECO:0000259" key="1">
    <source>
        <dbReference type="SMART" id="SM00382"/>
    </source>
</evidence>
<dbReference type="InterPro" id="IPR011704">
    <property type="entry name" value="ATPase_dyneun-rel_AAA"/>
</dbReference>
<protein>
    <submittedName>
        <fullName evidence="2">MoxR family ATPase</fullName>
    </submittedName>
</protein>
<dbReference type="SUPFAM" id="SSF52540">
    <property type="entry name" value="P-loop containing nucleoside triphosphate hydrolases"/>
    <property type="match status" value="1"/>
</dbReference>
<dbReference type="PANTHER" id="PTHR42759:SF1">
    <property type="entry name" value="MAGNESIUM-CHELATASE SUBUNIT CHLD"/>
    <property type="match status" value="1"/>
</dbReference>
<evidence type="ECO:0000313" key="2">
    <source>
        <dbReference type="EMBL" id="MCW8085125.1"/>
    </source>
</evidence>
<gene>
    <name evidence="2" type="ORF">OF850_05770</name>
</gene>
<sequence>MTPDSVAATAALLAEGGYVADTALATTVHLALRMGRPLFLEGEPGTGKTEIAKVLAAKLPRRLVRLQCYDGLDLSAAAYEWNHARQLMAIRVAEATGAVADVESTIYDRKYLEARPLLQALEGEPAVLLIDELDRADEPFEAFLLEVLADFQLSVPELGTLRADVPPVVIITSNRTREVHDAIRRRCLYHWVDYPDAAREREILRLRAPRVPERLSAQIVAFVQRLRQGDYFKLPGVAESIDWANALAALDARELEGGAVDATLGVLLKYQDDIAKLKGEEAARLVTEVRQATP</sequence>
<dbReference type="InterPro" id="IPR003593">
    <property type="entry name" value="AAA+_ATPase"/>
</dbReference>
<dbReference type="Proteomes" id="UP001526430">
    <property type="component" value="Unassembled WGS sequence"/>
</dbReference>
<dbReference type="Gene3D" id="3.40.50.300">
    <property type="entry name" value="P-loop containing nucleotide triphosphate hydrolases"/>
    <property type="match status" value="1"/>
</dbReference>
<keyword evidence="3" id="KW-1185">Reference proteome</keyword>
<proteinExistence type="predicted"/>
<feature type="domain" description="AAA+ ATPase" evidence="1">
    <location>
        <begin position="34"/>
        <end position="195"/>
    </location>
</feature>
<reference evidence="2 3" key="1">
    <citation type="submission" date="2022-10" db="EMBL/GenBank/DDBJ databases">
        <title>Roseococcus glaciei nov., sp. nov., isolated from glacier.</title>
        <authorList>
            <person name="Liu Q."/>
            <person name="Xin Y.-H."/>
        </authorList>
    </citation>
    <scope>NUCLEOTIDE SEQUENCE [LARGE SCALE GENOMIC DNA]</scope>
    <source>
        <strain evidence="2 3">MDT2-1-1</strain>
    </source>
</reference>
<accession>A0ABT3NSI9</accession>
<dbReference type="PANTHER" id="PTHR42759">
    <property type="entry name" value="MOXR FAMILY PROTEIN"/>
    <property type="match status" value="1"/>
</dbReference>